<sequence>MSSKVVFKTYQQDQLSLLPPSYDDLVPKNHPVRIVNTIIDHIDISALEKSYKGGGTSSYHPRMLLKVVIYAYLRNIYSSRKIEQA</sequence>
<name>A0A1I5ABT0_9FLAO</name>
<evidence type="ECO:0000313" key="3">
    <source>
        <dbReference type="Proteomes" id="UP000199153"/>
    </source>
</evidence>
<proteinExistence type="predicted"/>
<dbReference type="STRING" id="287099.SAMN05660413_01807"/>
<dbReference type="Proteomes" id="UP000199153">
    <property type="component" value="Unassembled WGS sequence"/>
</dbReference>
<keyword evidence="3" id="KW-1185">Reference proteome</keyword>
<dbReference type="EMBL" id="FOVL01000009">
    <property type="protein sequence ID" value="SFN59882.1"/>
    <property type="molecule type" value="Genomic_DNA"/>
</dbReference>
<reference evidence="2 3" key="1">
    <citation type="submission" date="2016-10" db="EMBL/GenBank/DDBJ databases">
        <authorList>
            <person name="de Groot N.N."/>
        </authorList>
    </citation>
    <scope>NUCLEOTIDE SEQUENCE [LARGE SCALE GENOMIC DNA]</scope>
    <source>
        <strain evidence="2 3">DSM 17794</strain>
    </source>
</reference>
<feature type="domain" description="Transposase InsH N-terminal" evidence="1">
    <location>
        <begin position="21"/>
        <end position="85"/>
    </location>
</feature>
<dbReference type="InterPro" id="IPR008490">
    <property type="entry name" value="Transposase_InsH_N"/>
</dbReference>
<protein>
    <submittedName>
        <fullName evidence="2">Transposase domain</fullName>
    </submittedName>
</protein>
<evidence type="ECO:0000313" key="2">
    <source>
        <dbReference type="EMBL" id="SFN59882.1"/>
    </source>
</evidence>
<dbReference type="PANTHER" id="PTHR33408">
    <property type="entry name" value="TRANSPOSASE"/>
    <property type="match status" value="1"/>
</dbReference>
<organism evidence="2 3">
    <name type="scientific">Salegentibacter flavus</name>
    <dbReference type="NCBI Taxonomy" id="287099"/>
    <lineage>
        <taxon>Bacteria</taxon>
        <taxon>Pseudomonadati</taxon>
        <taxon>Bacteroidota</taxon>
        <taxon>Flavobacteriia</taxon>
        <taxon>Flavobacteriales</taxon>
        <taxon>Flavobacteriaceae</taxon>
        <taxon>Salegentibacter</taxon>
    </lineage>
</organism>
<accession>A0A1I5ABT0</accession>
<gene>
    <name evidence="2" type="ORF">SAMN05660413_01807</name>
</gene>
<dbReference type="RefSeq" id="WP_139220614.1">
    <property type="nucleotide sequence ID" value="NZ_FOVL01000009.1"/>
</dbReference>
<dbReference type="Pfam" id="PF05598">
    <property type="entry name" value="DUF772"/>
    <property type="match status" value="1"/>
</dbReference>
<dbReference type="OrthoDB" id="1121830at2"/>
<dbReference type="AlphaFoldDB" id="A0A1I5ABT0"/>
<evidence type="ECO:0000259" key="1">
    <source>
        <dbReference type="Pfam" id="PF05598"/>
    </source>
</evidence>
<dbReference type="PANTHER" id="PTHR33408:SF2">
    <property type="entry name" value="TRANSPOSASE DDE DOMAIN-CONTAINING PROTEIN"/>
    <property type="match status" value="1"/>
</dbReference>
<feature type="non-terminal residue" evidence="2">
    <location>
        <position position="85"/>
    </location>
</feature>